<proteinExistence type="predicted"/>
<sequence length="121" mass="14038">MITNIDANVLNTTIITELYRLRWQIELLFKVLKSTFSIDKMHVAKTKYIESILYGRLIGTLLTMPLYDCIDQTLLSNKGRGVSIQRFYILLNVDLYQFYAVKKGTLHSYSKLSDILLRIGN</sequence>
<reference evidence="1" key="1">
    <citation type="submission" date="2017-10" db="EMBL/GenBank/DDBJ databases">
        <title>Genome sequence of cellulolytic Lachnospiraceae bacterium XHS1971 isolated from hotspring sediment.</title>
        <authorList>
            <person name="Vasudevan G."/>
            <person name="Joshi A.J."/>
            <person name="Hivarkar S."/>
            <person name="Lanjekar V.B."/>
            <person name="Dhakephalkar P.K."/>
            <person name="Dagar S."/>
        </authorList>
    </citation>
    <scope>NUCLEOTIDE SEQUENCE</scope>
    <source>
        <strain evidence="1">XHS1971</strain>
    </source>
</reference>
<dbReference type="Proteomes" id="UP000224460">
    <property type="component" value="Unassembled WGS sequence"/>
</dbReference>
<gene>
    <name evidence="1" type="ORF">CS063_17355</name>
</gene>
<evidence type="ECO:0000313" key="1">
    <source>
        <dbReference type="EMBL" id="PHV69170.1"/>
    </source>
</evidence>
<organism evidence="1 2">
    <name type="scientific">Sporanaerobium hydrogeniformans</name>
    <dbReference type="NCBI Taxonomy" id="3072179"/>
    <lineage>
        <taxon>Bacteria</taxon>
        <taxon>Bacillati</taxon>
        <taxon>Bacillota</taxon>
        <taxon>Clostridia</taxon>
        <taxon>Lachnospirales</taxon>
        <taxon>Lachnospiraceae</taxon>
        <taxon>Sporanaerobium</taxon>
    </lineage>
</organism>
<dbReference type="EMBL" id="PEDL01000058">
    <property type="protein sequence ID" value="PHV69170.1"/>
    <property type="molecule type" value="Genomic_DNA"/>
</dbReference>
<keyword evidence="2" id="KW-1185">Reference proteome</keyword>
<protein>
    <submittedName>
        <fullName evidence="1">Uncharacterized protein</fullName>
    </submittedName>
</protein>
<comment type="caution">
    <text evidence="1">The sequence shown here is derived from an EMBL/GenBank/DDBJ whole genome shotgun (WGS) entry which is preliminary data.</text>
</comment>
<evidence type="ECO:0000313" key="2">
    <source>
        <dbReference type="Proteomes" id="UP000224460"/>
    </source>
</evidence>
<name>A0AC61D8J5_9FIRM</name>
<feature type="non-terminal residue" evidence="1">
    <location>
        <position position="121"/>
    </location>
</feature>
<accession>A0AC61D8J5</accession>